<proteinExistence type="predicted"/>
<keyword evidence="2" id="KW-1185">Reference proteome</keyword>
<sequence>MLPEWTEYQHGQMEGEALENGGEVSRRGYEIQWVPRSRFARVCWGNLPIHRTKCLSTPSLDHTISQAIRHPFHLAIASSSPKSRHQAPPRPLIKFVPYQVQVVSTPRLPLPEERGLLASSRNPDIAGHLSNLQGVYQMLEKRHGLAKNRFVMPSAPSKAVSLWTGQDFLKSRQIASGHAVENTGGLALHVHEI</sequence>
<protein>
    <submittedName>
        <fullName evidence="1">Uncharacterized protein</fullName>
    </submittedName>
</protein>
<dbReference type="EMBL" id="NJES01000194">
    <property type="protein sequence ID" value="PHH75834.1"/>
    <property type="molecule type" value="Genomic_DNA"/>
</dbReference>
<evidence type="ECO:0000313" key="2">
    <source>
        <dbReference type="Proteomes" id="UP000226431"/>
    </source>
</evidence>
<comment type="caution">
    <text evidence="1">The sequence shown here is derived from an EMBL/GenBank/DDBJ whole genome shotgun (WGS) entry which is preliminary data.</text>
</comment>
<gene>
    <name evidence="1" type="ORF">CDD80_2024</name>
</gene>
<reference evidence="1 2" key="1">
    <citation type="submission" date="2017-06" db="EMBL/GenBank/DDBJ databases">
        <title>Ant-infecting Ophiocordyceps genomes reveal a high diversity of potential behavioral manipulation genes and a possible major role for enterotoxins.</title>
        <authorList>
            <person name="De Bekker C."/>
            <person name="Evans H.C."/>
            <person name="Brachmann A."/>
            <person name="Hughes D.P."/>
        </authorList>
    </citation>
    <scope>NUCLEOTIDE SEQUENCE [LARGE SCALE GENOMIC DNA]</scope>
    <source>
        <strain evidence="1 2">Map16</strain>
    </source>
</reference>
<accession>A0A2C5Z8W1</accession>
<dbReference type="Proteomes" id="UP000226431">
    <property type="component" value="Unassembled WGS sequence"/>
</dbReference>
<name>A0A2C5Z8W1_9HYPO</name>
<evidence type="ECO:0000313" key="1">
    <source>
        <dbReference type="EMBL" id="PHH75834.1"/>
    </source>
</evidence>
<organism evidence="1 2">
    <name type="scientific">Ophiocordyceps camponoti-rufipedis</name>
    <dbReference type="NCBI Taxonomy" id="2004952"/>
    <lineage>
        <taxon>Eukaryota</taxon>
        <taxon>Fungi</taxon>
        <taxon>Dikarya</taxon>
        <taxon>Ascomycota</taxon>
        <taxon>Pezizomycotina</taxon>
        <taxon>Sordariomycetes</taxon>
        <taxon>Hypocreomycetidae</taxon>
        <taxon>Hypocreales</taxon>
        <taxon>Ophiocordycipitaceae</taxon>
        <taxon>Ophiocordyceps</taxon>
    </lineage>
</organism>
<dbReference type="AlphaFoldDB" id="A0A2C5Z8W1"/>